<accession>A0A6N9TSH9</accession>
<dbReference type="InterPro" id="IPR003661">
    <property type="entry name" value="HisK_dim/P_dom"/>
</dbReference>
<feature type="domain" description="Histidine kinase" evidence="9">
    <location>
        <begin position="387"/>
        <end position="612"/>
    </location>
</feature>
<feature type="coiled-coil region" evidence="7">
    <location>
        <begin position="349"/>
        <end position="380"/>
    </location>
</feature>
<feature type="coiled-coil region" evidence="7">
    <location>
        <begin position="215"/>
        <end position="242"/>
    </location>
</feature>
<keyword evidence="7" id="KW-0175">Coiled coil</keyword>
<dbReference type="SUPFAM" id="SSF55874">
    <property type="entry name" value="ATPase domain of HSP90 chaperone/DNA topoisomerase II/histidine kinase"/>
    <property type="match status" value="1"/>
</dbReference>
<dbReference type="GO" id="GO:0030295">
    <property type="term" value="F:protein kinase activator activity"/>
    <property type="evidence" value="ECO:0007669"/>
    <property type="project" value="TreeGrafter"/>
</dbReference>
<proteinExistence type="predicted"/>
<keyword evidence="3" id="KW-0597">Phosphoprotein</keyword>
<dbReference type="InterPro" id="IPR003594">
    <property type="entry name" value="HATPase_dom"/>
</dbReference>
<dbReference type="PROSITE" id="PS50113">
    <property type="entry name" value="PAC"/>
    <property type="match status" value="1"/>
</dbReference>
<dbReference type="Gene3D" id="3.30.450.40">
    <property type="match status" value="1"/>
</dbReference>
<dbReference type="SMART" id="SM00086">
    <property type="entry name" value="PAC"/>
    <property type="match status" value="1"/>
</dbReference>
<dbReference type="CDD" id="cd00082">
    <property type="entry name" value="HisKA"/>
    <property type="match status" value="1"/>
</dbReference>
<dbReference type="PROSITE" id="PS50112">
    <property type="entry name" value="PAS"/>
    <property type="match status" value="1"/>
</dbReference>
<dbReference type="Pfam" id="PF08447">
    <property type="entry name" value="PAS_3"/>
    <property type="match status" value="1"/>
</dbReference>
<dbReference type="RefSeq" id="WP_163297665.1">
    <property type="nucleotide sequence ID" value="NZ_JAAGRR010000006.1"/>
</dbReference>
<comment type="catalytic activity">
    <reaction evidence="1">
        <text>ATP + protein L-histidine = ADP + protein N-phospho-L-histidine.</text>
        <dbReference type="EC" id="2.7.13.3"/>
    </reaction>
</comment>
<dbReference type="GO" id="GO:0016020">
    <property type="term" value="C:membrane"/>
    <property type="evidence" value="ECO:0007669"/>
    <property type="project" value="UniProtKB-SubCell"/>
</dbReference>
<dbReference type="InterPro" id="IPR000700">
    <property type="entry name" value="PAS-assoc_C"/>
</dbReference>
<protein>
    <recommendedName>
        <fullName evidence="2">histidine kinase</fullName>
        <ecNumber evidence="2">2.7.13.3</ecNumber>
    </recommendedName>
</protein>
<dbReference type="GO" id="GO:0007234">
    <property type="term" value="P:osmosensory signaling via phosphorelay pathway"/>
    <property type="evidence" value="ECO:0007669"/>
    <property type="project" value="TreeGrafter"/>
</dbReference>
<dbReference type="GO" id="GO:0000155">
    <property type="term" value="F:phosphorelay sensor kinase activity"/>
    <property type="evidence" value="ECO:0007669"/>
    <property type="project" value="InterPro"/>
</dbReference>
<dbReference type="InterPro" id="IPR004358">
    <property type="entry name" value="Sig_transdc_His_kin-like_C"/>
</dbReference>
<evidence type="ECO:0000256" key="4">
    <source>
        <dbReference type="ARBA" id="ARBA00022679"/>
    </source>
</evidence>
<dbReference type="InterPro" id="IPR003018">
    <property type="entry name" value="GAF"/>
</dbReference>
<dbReference type="InterPro" id="IPR036890">
    <property type="entry name" value="HATPase_C_sf"/>
</dbReference>
<dbReference type="Pfam" id="PF00512">
    <property type="entry name" value="HisKA"/>
    <property type="match status" value="1"/>
</dbReference>
<dbReference type="EMBL" id="JAAGRR010000006">
    <property type="protein sequence ID" value="NDY41506.1"/>
    <property type="molecule type" value="Genomic_DNA"/>
</dbReference>
<dbReference type="Proteomes" id="UP000469346">
    <property type="component" value="Unassembled WGS sequence"/>
</dbReference>
<evidence type="ECO:0000256" key="3">
    <source>
        <dbReference type="ARBA" id="ARBA00022553"/>
    </source>
</evidence>
<dbReference type="InterPro" id="IPR029016">
    <property type="entry name" value="GAF-like_dom_sf"/>
</dbReference>
<feature type="domain" description="PAC" evidence="11">
    <location>
        <begin position="308"/>
        <end position="358"/>
    </location>
</feature>
<organism evidence="12 13">
    <name type="scientific">Dissulfurirhabdus thermomarina</name>
    <dbReference type="NCBI Taxonomy" id="1765737"/>
    <lineage>
        <taxon>Bacteria</taxon>
        <taxon>Deltaproteobacteria</taxon>
        <taxon>Dissulfurirhabdaceae</taxon>
        <taxon>Dissulfurirhabdus</taxon>
    </lineage>
</organism>
<feature type="domain" description="PAS" evidence="10">
    <location>
        <begin position="232"/>
        <end position="304"/>
    </location>
</feature>
<feature type="compositionally biased region" description="Pro residues" evidence="8">
    <location>
        <begin position="524"/>
        <end position="536"/>
    </location>
</feature>
<dbReference type="SUPFAM" id="SSF55781">
    <property type="entry name" value="GAF domain-like"/>
    <property type="match status" value="1"/>
</dbReference>
<feature type="coiled-coil region" evidence="7">
    <location>
        <begin position="25"/>
        <end position="52"/>
    </location>
</feature>
<dbReference type="InterPro" id="IPR050351">
    <property type="entry name" value="BphY/WalK/GraS-like"/>
</dbReference>
<evidence type="ECO:0000256" key="6">
    <source>
        <dbReference type="ARBA" id="ARBA00023136"/>
    </source>
</evidence>
<dbReference type="AlphaFoldDB" id="A0A6N9TSH9"/>
<keyword evidence="4" id="KW-0808">Transferase</keyword>
<evidence type="ECO:0000259" key="10">
    <source>
        <dbReference type="PROSITE" id="PS50112"/>
    </source>
</evidence>
<dbReference type="Pfam" id="PF13185">
    <property type="entry name" value="GAF_2"/>
    <property type="match status" value="1"/>
</dbReference>
<reference evidence="12 13" key="1">
    <citation type="submission" date="2020-02" db="EMBL/GenBank/DDBJ databases">
        <title>Comparative genomics of sulfur disproportionating microorganisms.</title>
        <authorList>
            <person name="Ward L.M."/>
            <person name="Bertran E."/>
            <person name="Johnston D.T."/>
        </authorList>
    </citation>
    <scope>NUCLEOTIDE SEQUENCE [LARGE SCALE GENOMIC DNA]</scope>
    <source>
        <strain evidence="12 13">DSM 100025</strain>
    </source>
</reference>
<dbReference type="Gene3D" id="3.30.565.10">
    <property type="entry name" value="Histidine kinase-like ATPase, C-terminal domain"/>
    <property type="match status" value="1"/>
</dbReference>
<dbReference type="Pfam" id="PF02518">
    <property type="entry name" value="HATPase_c"/>
    <property type="match status" value="1"/>
</dbReference>
<comment type="caution">
    <text evidence="12">The sequence shown here is derived from an EMBL/GenBank/DDBJ whole genome shotgun (WGS) entry which is preliminary data.</text>
</comment>
<evidence type="ECO:0000256" key="7">
    <source>
        <dbReference type="SAM" id="Coils"/>
    </source>
</evidence>
<dbReference type="SMART" id="SM00091">
    <property type="entry name" value="PAS"/>
    <property type="match status" value="1"/>
</dbReference>
<keyword evidence="6" id="KW-0472">Membrane</keyword>
<dbReference type="SUPFAM" id="SSF47384">
    <property type="entry name" value="Homodimeric domain of signal transducing histidine kinase"/>
    <property type="match status" value="1"/>
</dbReference>
<dbReference type="EC" id="2.7.13.3" evidence="2"/>
<evidence type="ECO:0000259" key="9">
    <source>
        <dbReference type="PROSITE" id="PS50109"/>
    </source>
</evidence>
<gene>
    <name evidence="12" type="ORF">G3N55_01385</name>
</gene>
<dbReference type="SMART" id="SM00387">
    <property type="entry name" value="HATPase_c"/>
    <property type="match status" value="1"/>
</dbReference>
<dbReference type="InterPro" id="IPR035965">
    <property type="entry name" value="PAS-like_dom_sf"/>
</dbReference>
<feature type="region of interest" description="Disordered" evidence="8">
    <location>
        <begin position="1"/>
        <end position="22"/>
    </location>
</feature>
<dbReference type="SUPFAM" id="SSF55785">
    <property type="entry name" value="PYP-like sensor domain (PAS domain)"/>
    <property type="match status" value="1"/>
</dbReference>
<evidence type="ECO:0000313" key="12">
    <source>
        <dbReference type="EMBL" id="NDY41506.1"/>
    </source>
</evidence>
<dbReference type="Gene3D" id="3.30.450.20">
    <property type="entry name" value="PAS domain"/>
    <property type="match status" value="1"/>
</dbReference>
<dbReference type="PANTHER" id="PTHR42878:SF15">
    <property type="entry name" value="BACTERIOPHYTOCHROME"/>
    <property type="match status" value="1"/>
</dbReference>
<dbReference type="InterPro" id="IPR000014">
    <property type="entry name" value="PAS"/>
</dbReference>
<evidence type="ECO:0000256" key="1">
    <source>
        <dbReference type="ARBA" id="ARBA00000085"/>
    </source>
</evidence>
<dbReference type="GO" id="GO:0000156">
    <property type="term" value="F:phosphorelay response regulator activity"/>
    <property type="evidence" value="ECO:0007669"/>
    <property type="project" value="TreeGrafter"/>
</dbReference>
<keyword evidence="5" id="KW-0418">Kinase</keyword>
<keyword evidence="13" id="KW-1185">Reference proteome</keyword>
<dbReference type="InterPro" id="IPR036097">
    <property type="entry name" value="HisK_dim/P_sf"/>
</dbReference>
<sequence length="614" mass="67600">MAKHKAPQRTGPEAAEDMPGPRAEVTELQRRRANLEAAVAELRGTVTRLQDQNRVLALLGEVNRAAATCADRGELCRQVCRLLTLEGRCVLAWIALSDPRGGVLRTEAAAGPAAVHLPELHPDGAAPAPGEPLADALAQDRVVVVHDLRTHPGPAPWRDRAVALGLRALAAFPLRVQGAPAGVLALYTGRTGRFQAEIVSILEDMAAAVSLGIENLRREAERNRAEQALRESEARYRTMVEQSLQGLIVVQDLRIVFVNPAYARIAGYSVEELLSLTAEEAVALIHPEDRDEVLRRVRARLSGEDVPPKYEFRGIRRDGTVRWVEVSSSRIEFNGRPAIQAAFVDITERKRAEEELRRLAGELERRVAERTAELEAANRELEAFTYSVSHDLRAPLRSMDGFSRILEEDYAEALPAEARRHLARIRDGARRMGRLIDDLLELSRLSRGPVPKARTVDMGALARRVWEELGSEREGRRVEFSLGELPPAQGDPDLLRQVLANLLGNALKFSRGRDPAHVAVGFDPSPPPPPGGPLPPGRGAYRVTDDGVGFDMRHAGMLFQAFQRLHRPEDFEGSGLGLAIVHRIVARHGGRVWARSEPGRGAAFYFTLGERTDA</sequence>
<dbReference type="SMART" id="SM00065">
    <property type="entry name" value="GAF"/>
    <property type="match status" value="1"/>
</dbReference>
<evidence type="ECO:0000259" key="11">
    <source>
        <dbReference type="PROSITE" id="PS50113"/>
    </source>
</evidence>
<dbReference type="PANTHER" id="PTHR42878">
    <property type="entry name" value="TWO-COMPONENT HISTIDINE KINASE"/>
    <property type="match status" value="1"/>
</dbReference>
<evidence type="ECO:0000256" key="8">
    <source>
        <dbReference type="SAM" id="MobiDB-lite"/>
    </source>
</evidence>
<dbReference type="Gene3D" id="1.10.287.130">
    <property type="match status" value="1"/>
</dbReference>
<evidence type="ECO:0000256" key="5">
    <source>
        <dbReference type="ARBA" id="ARBA00022777"/>
    </source>
</evidence>
<feature type="region of interest" description="Disordered" evidence="8">
    <location>
        <begin position="518"/>
        <end position="539"/>
    </location>
</feature>
<dbReference type="PRINTS" id="PR00344">
    <property type="entry name" value="BCTRLSENSOR"/>
</dbReference>
<dbReference type="CDD" id="cd00130">
    <property type="entry name" value="PAS"/>
    <property type="match status" value="1"/>
</dbReference>
<dbReference type="FunFam" id="3.30.565.10:FF:000006">
    <property type="entry name" value="Sensor histidine kinase WalK"/>
    <property type="match status" value="1"/>
</dbReference>
<dbReference type="NCBIfam" id="TIGR00229">
    <property type="entry name" value="sensory_box"/>
    <property type="match status" value="1"/>
</dbReference>
<dbReference type="PROSITE" id="PS50109">
    <property type="entry name" value="HIS_KIN"/>
    <property type="match status" value="1"/>
</dbReference>
<name>A0A6N9TSH9_DISTH</name>
<dbReference type="FunFam" id="1.10.287.130:FF:000070">
    <property type="entry name" value="Histidine kinase sensor protein"/>
    <property type="match status" value="1"/>
</dbReference>
<dbReference type="InterPro" id="IPR001610">
    <property type="entry name" value="PAC"/>
</dbReference>
<evidence type="ECO:0000256" key="2">
    <source>
        <dbReference type="ARBA" id="ARBA00012438"/>
    </source>
</evidence>
<dbReference type="InterPro" id="IPR005467">
    <property type="entry name" value="His_kinase_dom"/>
</dbReference>
<dbReference type="SMART" id="SM00388">
    <property type="entry name" value="HisKA"/>
    <property type="match status" value="1"/>
</dbReference>
<evidence type="ECO:0000313" key="13">
    <source>
        <dbReference type="Proteomes" id="UP000469346"/>
    </source>
</evidence>
<dbReference type="InterPro" id="IPR013655">
    <property type="entry name" value="PAS_fold_3"/>
</dbReference>